<dbReference type="CDD" id="cd24017">
    <property type="entry name" value="ASKHA_T2SSL_N"/>
    <property type="match status" value="1"/>
</dbReference>
<dbReference type="Proteomes" id="UP000194857">
    <property type="component" value="Unassembled WGS sequence"/>
</dbReference>
<keyword evidence="5" id="KW-0997">Cell inner membrane</keyword>
<evidence type="ECO:0000256" key="2">
    <source>
        <dbReference type="ARBA" id="ARBA00005318"/>
    </source>
</evidence>
<dbReference type="GO" id="GO:0005886">
    <property type="term" value="C:plasma membrane"/>
    <property type="evidence" value="ECO:0007669"/>
    <property type="project" value="UniProtKB-SubCell"/>
</dbReference>
<comment type="similarity">
    <text evidence="2 10">Belongs to the GSP L family.</text>
</comment>
<evidence type="ECO:0000256" key="3">
    <source>
        <dbReference type="ARBA" id="ARBA00022448"/>
    </source>
</evidence>
<keyword evidence="3 10" id="KW-0813">Transport</keyword>
<evidence type="ECO:0000313" key="17">
    <source>
        <dbReference type="Proteomes" id="UP000194857"/>
    </source>
</evidence>
<dbReference type="InterPro" id="IPR007812">
    <property type="entry name" value="T2SS_protein-GspL"/>
</dbReference>
<evidence type="ECO:0000256" key="8">
    <source>
        <dbReference type="ARBA" id="ARBA00022989"/>
    </source>
</evidence>
<dbReference type="Pfam" id="PF05134">
    <property type="entry name" value="T2SSL"/>
    <property type="match status" value="1"/>
</dbReference>
<reference evidence="14" key="3">
    <citation type="submission" date="2017-05" db="EMBL/GenBank/DDBJ databases">
        <authorList>
            <person name="Song R."/>
            <person name="Chenine A.L."/>
            <person name="Ruprecht R.M."/>
        </authorList>
    </citation>
    <scope>NUCLEOTIDE SEQUENCE [LARGE SCALE GENOMIC DNA]</scope>
    <source>
        <strain evidence="14">S567_C10_BS</strain>
    </source>
</reference>
<dbReference type="Gene3D" id="3.30.420.380">
    <property type="match status" value="1"/>
</dbReference>
<comment type="subcellular location">
    <subcellularLocation>
        <location evidence="1">Cell inner membrane</location>
        <topology evidence="1">Single-pass membrane protein</topology>
    </subcellularLocation>
</comment>
<evidence type="ECO:0000256" key="7">
    <source>
        <dbReference type="ARBA" id="ARBA00022927"/>
    </source>
</evidence>
<evidence type="ECO:0000313" key="13">
    <source>
        <dbReference type="EMBL" id="CRO10709.1"/>
    </source>
</evidence>
<dbReference type="SMR" id="A0A0F6RR90"/>
<dbReference type="GO" id="GO:0009276">
    <property type="term" value="C:Gram-negative-bacterium-type cell wall"/>
    <property type="evidence" value="ECO:0007669"/>
    <property type="project" value="InterPro"/>
</dbReference>
<keyword evidence="9" id="KW-0472">Membrane</keyword>
<reference evidence="16" key="2">
    <citation type="submission" date="2015-06" db="EMBL/GenBank/DDBJ databases">
        <authorList>
            <person name="Radhakrishnan Rajesh"/>
            <person name="Underwood Anthony"/>
            <person name="Al-Shahib Ali"/>
        </authorList>
    </citation>
    <scope>NUCLEOTIDE SEQUENCE [LARGE SCALE GENOMIC DNA]</scope>
    <source>
        <strain evidence="16">P19_London_7_VIM_2_05_10</strain>
    </source>
</reference>
<keyword evidence="7 10" id="KW-0653">Protein transport</keyword>
<dbReference type="GO" id="GO:0015628">
    <property type="term" value="P:protein secretion by the type II secretion system"/>
    <property type="evidence" value="ECO:0007669"/>
    <property type="project" value="InterPro"/>
</dbReference>
<dbReference type="EMBL" id="CVVU01000032">
    <property type="protein sequence ID" value="CRO10709.1"/>
    <property type="molecule type" value="Genomic_DNA"/>
</dbReference>
<reference evidence="13" key="1">
    <citation type="submission" date="2015-06" db="EMBL/GenBank/DDBJ databases">
        <authorList>
            <person name="Radhakrishnan R."/>
            <person name="Underwood A."/>
            <person name="Al-Shahib A."/>
        </authorList>
    </citation>
    <scope>NUCLEOTIDE SEQUENCE</scope>
    <source>
        <strain evidence="13">P19_London_7_VIM_2_05_10</strain>
    </source>
</reference>
<gene>
    <name evidence="13" type="primary">epsL</name>
    <name evidence="15" type="synonym">gspL</name>
    <name evidence="14" type="ORF">CAZ10_03510</name>
    <name evidence="15" type="ORF">IPC1295_03375</name>
    <name evidence="13" type="ORF">PAERUG_P19_London_7_VIM_2_05_10_00808</name>
</gene>
<protein>
    <recommendedName>
        <fullName evidence="10">Type II secretion system protein L</fullName>
        <shortName evidence="10">T2SS protein L</shortName>
    </recommendedName>
</protein>
<reference evidence="15 18" key="6">
    <citation type="submission" date="2019-01" db="EMBL/GenBank/DDBJ databases">
        <title>The Pseudomonas aeruginosa pan-genome provides new insights on its population structure, horizontal gene transfer and pathogenicity.</title>
        <authorList>
            <person name="Freschi L."/>
            <person name="Vincent A.T."/>
            <person name="Jeukens J."/>
            <person name="Emond-Rheault J.-G."/>
            <person name="Kukavica-Ibrulj I."/>
            <person name="Dupont M.-J."/>
            <person name="Charette S.J."/>
            <person name="Boyle B."/>
            <person name="Levesque R.C."/>
        </authorList>
    </citation>
    <scope>NUCLEOTIDE SEQUENCE [LARGE SCALE GENOMIC DNA]</scope>
    <source>
        <strain evidence="15 18">PA-W36</strain>
    </source>
</reference>
<dbReference type="NCBIfam" id="TIGR01709">
    <property type="entry name" value="typeII_sec_gspL"/>
    <property type="match status" value="1"/>
</dbReference>
<sequence>MSGVSALFLPPASTAGADGELAVWWVQDGECRRAPFAQALAEIRAPWRLYLPVEAVTACAVNLPTQKARWLRQSLPFAVEEQLADDVEQMHLALGPALADGRHRVFAVQRTWLAAWLALAEGAGKAPASLHVDADCLPGEGSCLFWLEERWLLGGSGAVRLACGSEDWPVLRDSCPPPQRAFAAQEVAPLEGVEVQALAGNPHVWLSEQPLGTDLAQAEFAARQQSSQWRRWRPLLGLVGLWLVLQWGFTLVQAWQLQREGDRYAAQSAELYRQLFPEDRKLINLRAQFDQHLADSASSGGEGQLLGLLGQAATVIGGEPTVSVEQLDFSAARGDVALQVRAPGFDVLERLRSRLSESGLAVQLGSASRDGSTVSARLVIGG</sequence>
<organism evidence="14 17">
    <name type="scientific">Pseudomonas aeruginosa</name>
    <dbReference type="NCBI Taxonomy" id="287"/>
    <lineage>
        <taxon>Bacteria</taxon>
        <taxon>Pseudomonadati</taxon>
        <taxon>Pseudomonadota</taxon>
        <taxon>Gammaproteobacteria</taxon>
        <taxon>Pseudomonadales</taxon>
        <taxon>Pseudomonadaceae</taxon>
        <taxon>Pseudomonas</taxon>
    </lineage>
</organism>
<evidence type="ECO:0000256" key="1">
    <source>
        <dbReference type="ARBA" id="ARBA00004377"/>
    </source>
</evidence>
<accession>A0A1S1C5N4</accession>
<dbReference type="InterPro" id="IPR024230">
    <property type="entry name" value="GspL_cyto_dom"/>
</dbReference>
<dbReference type="PIRSF" id="PIRSF015761">
    <property type="entry name" value="Protein_L"/>
    <property type="match status" value="1"/>
</dbReference>
<dbReference type="Gene3D" id="3.30.1360.100">
    <property type="entry name" value="General secretion pathway protein M, EpsM"/>
    <property type="match status" value="1"/>
</dbReference>
<comment type="function">
    <text evidence="10">Inner membrane component of the type II secretion system required for the energy-dependent secretion of extracellular factors such as proteases and toxins from the periplasm.</text>
</comment>
<reference evidence="17" key="4">
    <citation type="submission" date="2017-05" db="EMBL/GenBank/DDBJ databases">
        <authorList>
            <person name="Giani T."/>
            <person name="Arena F."/>
            <person name="Pollini S."/>
            <person name="Di Pilato V."/>
            <person name="D'Andrea M.M."/>
            <person name="Henrici De Angelis L."/>
            <person name="Bassetti M."/>
            <person name="Rossolini G.M."/>
        </authorList>
    </citation>
    <scope>NUCLEOTIDE SEQUENCE [LARGE SCALE GENOMIC DNA]</scope>
    <source>
        <strain evidence="17">S567_C10_BS</strain>
    </source>
</reference>
<reference evidence="15 18" key="5">
    <citation type="submission" date="2017-08" db="EMBL/GenBank/DDBJ databases">
        <authorList>
            <person name="Feschi L."/>
            <person name="Jeukens J."/>
            <person name="Emond-Rheault J.-G."/>
            <person name="Kukavica-Ibrulj I."/>
            <person name="Boyle B."/>
            <person name="Levesque R.C."/>
        </authorList>
    </citation>
    <scope>NUCLEOTIDE SEQUENCE [LARGE SCALE GENOMIC DNA]</scope>
    <source>
        <strain evidence="15 18">PA-W36</strain>
    </source>
</reference>
<keyword evidence="6" id="KW-0812">Transmembrane</keyword>
<dbReference type="InterPro" id="IPR043129">
    <property type="entry name" value="ATPase_NBD"/>
</dbReference>
<dbReference type="GO" id="GO:0015627">
    <property type="term" value="C:type II protein secretion system complex"/>
    <property type="evidence" value="ECO:0007669"/>
    <property type="project" value="InterPro"/>
</dbReference>
<evidence type="ECO:0000256" key="10">
    <source>
        <dbReference type="PIRNR" id="PIRNR015761"/>
    </source>
</evidence>
<dbReference type="RefSeq" id="WP_003103522.1">
    <property type="nucleotide sequence ID" value="NZ_AP014839.1"/>
</dbReference>
<dbReference type="EMBL" id="NSNE01000001">
    <property type="protein sequence ID" value="RPM23554.1"/>
    <property type="molecule type" value="Genomic_DNA"/>
</dbReference>
<proteinExistence type="inferred from homology"/>
<comment type="caution">
    <text evidence="14">The sequence shown here is derived from an EMBL/GenBank/DDBJ whole genome shotgun (WGS) entry which is preliminary data.</text>
</comment>
<dbReference type="Pfam" id="PF12693">
    <property type="entry name" value="GspL_C"/>
    <property type="match status" value="1"/>
</dbReference>
<evidence type="ECO:0000256" key="9">
    <source>
        <dbReference type="ARBA" id="ARBA00023136"/>
    </source>
</evidence>
<evidence type="ECO:0000256" key="6">
    <source>
        <dbReference type="ARBA" id="ARBA00022692"/>
    </source>
</evidence>
<feature type="domain" description="GspL cytoplasmic actin-ATPase-like" evidence="11">
    <location>
        <begin position="7"/>
        <end position="222"/>
    </location>
</feature>
<evidence type="ECO:0000259" key="11">
    <source>
        <dbReference type="Pfam" id="PF05134"/>
    </source>
</evidence>
<evidence type="ECO:0000259" key="12">
    <source>
        <dbReference type="Pfam" id="PF12693"/>
    </source>
</evidence>
<dbReference type="InterPro" id="IPR025691">
    <property type="entry name" value="GspL_pp_dom"/>
</dbReference>
<dbReference type="Proteomes" id="UP000045039">
    <property type="component" value="Unassembled WGS sequence"/>
</dbReference>
<dbReference type="Proteomes" id="UP000284767">
    <property type="component" value="Unassembled WGS sequence"/>
</dbReference>
<dbReference type="AlphaFoldDB" id="A0A0F6RR90"/>
<feature type="domain" description="GspL periplasmic" evidence="12">
    <location>
        <begin position="226"/>
        <end position="381"/>
    </location>
</feature>
<name>A0A0F6RR90_PSEAI</name>
<dbReference type="EMBL" id="NFFZ01000002">
    <property type="protein sequence ID" value="OTI64855.1"/>
    <property type="molecule type" value="Genomic_DNA"/>
</dbReference>
<dbReference type="SUPFAM" id="SSF53067">
    <property type="entry name" value="Actin-like ATPase domain"/>
    <property type="match status" value="1"/>
</dbReference>
<evidence type="ECO:0000313" key="18">
    <source>
        <dbReference type="Proteomes" id="UP000284767"/>
    </source>
</evidence>
<evidence type="ECO:0000256" key="5">
    <source>
        <dbReference type="ARBA" id="ARBA00022519"/>
    </source>
</evidence>
<evidence type="ECO:0000313" key="15">
    <source>
        <dbReference type="EMBL" id="RPM23554.1"/>
    </source>
</evidence>
<keyword evidence="4" id="KW-1003">Cell membrane</keyword>
<keyword evidence="8" id="KW-1133">Transmembrane helix</keyword>
<evidence type="ECO:0000256" key="4">
    <source>
        <dbReference type="ARBA" id="ARBA00022475"/>
    </source>
</evidence>
<evidence type="ECO:0000313" key="14">
    <source>
        <dbReference type="EMBL" id="OTI64855.1"/>
    </source>
</evidence>
<accession>A0A0F6RR90</accession>
<evidence type="ECO:0000313" key="16">
    <source>
        <dbReference type="Proteomes" id="UP000045039"/>
    </source>
</evidence>